<dbReference type="EnsemblMetazoa" id="CapteT213371">
    <property type="protein sequence ID" value="CapteP213371"/>
    <property type="gene ID" value="CapteG213371"/>
</dbReference>
<dbReference type="PANTHER" id="PTHR33844">
    <property type="entry name" value="SULFOTRANSFER_1 DOMAIN-CONTAINING PROTEIN"/>
    <property type="match status" value="1"/>
</dbReference>
<dbReference type="HOGENOM" id="CLU_034499_0_0_1"/>
<dbReference type="EMBL" id="KB306678">
    <property type="protein sequence ID" value="ELT99657.1"/>
    <property type="molecule type" value="Genomic_DNA"/>
</dbReference>
<evidence type="ECO:0000313" key="3">
    <source>
        <dbReference type="Proteomes" id="UP000014760"/>
    </source>
</evidence>
<dbReference type="OrthoDB" id="5912733at2759"/>
<evidence type="ECO:0000313" key="2">
    <source>
        <dbReference type="EnsemblMetazoa" id="CapteP213371"/>
    </source>
</evidence>
<reference evidence="1 3" key="2">
    <citation type="journal article" date="2013" name="Nature">
        <title>Insights into bilaterian evolution from three spiralian genomes.</title>
        <authorList>
            <person name="Simakov O."/>
            <person name="Marletaz F."/>
            <person name="Cho S.J."/>
            <person name="Edsinger-Gonzales E."/>
            <person name="Havlak P."/>
            <person name="Hellsten U."/>
            <person name="Kuo D.H."/>
            <person name="Larsson T."/>
            <person name="Lv J."/>
            <person name="Arendt D."/>
            <person name="Savage R."/>
            <person name="Osoegawa K."/>
            <person name="de Jong P."/>
            <person name="Grimwood J."/>
            <person name="Chapman J.A."/>
            <person name="Shapiro H."/>
            <person name="Aerts A."/>
            <person name="Otillar R.P."/>
            <person name="Terry A.Y."/>
            <person name="Boore J.L."/>
            <person name="Grigoriev I.V."/>
            <person name="Lindberg D.R."/>
            <person name="Seaver E.C."/>
            <person name="Weisblat D.A."/>
            <person name="Putnam N.H."/>
            <person name="Rokhsar D.S."/>
        </authorList>
    </citation>
    <scope>NUCLEOTIDE SEQUENCE</scope>
    <source>
        <strain evidence="1 3">I ESC-2004</strain>
    </source>
</reference>
<keyword evidence="3" id="KW-1185">Reference proteome</keyword>
<dbReference type="Proteomes" id="UP000014760">
    <property type="component" value="Unassembled WGS sequence"/>
</dbReference>
<evidence type="ECO:0000313" key="1">
    <source>
        <dbReference type="EMBL" id="ELT99657.1"/>
    </source>
</evidence>
<dbReference type="SUPFAM" id="SSF52540">
    <property type="entry name" value="P-loop containing nucleoside triphosphate hydrolases"/>
    <property type="match status" value="1"/>
</dbReference>
<gene>
    <name evidence="1" type="ORF">CAPTEDRAFT_213371</name>
</gene>
<dbReference type="Gene3D" id="3.40.50.300">
    <property type="entry name" value="P-loop containing nucleotide triphosphate hydrolases"/>
    <property type="match status" value="1"/>
</dbReference>
<accession>R7U199</accession>
<evidence type="ECO:0008006" key="4">
    <source>
        <dbReference type="Google" id="ProtNLM"/>
    </source>
</evidence>
<dbReference type="EMBL" id="AMQN01009964">
    <property type="status" value="NOT_ANNOTATED_CDS"/>
    <property type="molecule type" value="Genomic_DNA"/>
</dbReference>
<dbReference type="AlphaFoldDB" id="R7U199"/>
<reference evidence="3" key="1">
    <citation type="submission" date="2012-12" db="EMBL/GenBank/DDBJ databases">
        <authorList>
            <person name="Hellsten U."/>
            <person name="Grimwood J."/>
            <person name="Chapman J.A."/>
            <person name="Shapiro H."/>
            <person name="Aerts A."/>
            <person name="Otillar R.P."/>
            <person name="Terry A.Y."/>
            <person name="Boore J.L."/>
            <person name="Simakov O."/>
            <person name="Marletaz F."/>
            <person name="Cho S.-J."/>
            <person name="Edsinger-Gonzales E."/>
            <person name="Havlak P."/>
            <person name="Kuo D.-H."/>
            <person name="Larsson T."/>
            <person name="Lv J."/>
            <person name="Arendt D."/>
            <person name="Savage R."/>
            <person name="Osoegawa K."/>
            <person name="de Jong P."/>
            <person name="Lindberg D.R."/>
            <person name="Seaver E.C."/>
            <person name="Weisblat D.A."/>
            <person name="Putnam N.H."/>
            <person name="Grigoriev I.V."/>
            <person name="Rokhsar D.S."/>
        </authorList>
    </citation>
    <scope>NUCLEOTIDE SEQUENCE</scope>
    <source>
        <strain evidence="3">I ESC-2004</strain>
    </source>
</reference>
<dbReference type="STRING" id="283909.R7U199"/>
<name>R7U199_CAPTE</name>
<dbReference type="PANTHER" id="PTHR33844:SF1">
    <property type="entry name" value="SULFOTRANSFERASE DOMAIN-CONTAINING PROTEIN"/>
    <property type="match status" value="1"/>
</dbReference>
<dbReference type="InterPro" id="IPR027417">
    <property type="entry name" value="P-loop_NTPase"/>
</dbReference>
<reference evidence="2" key="3">
    <citation type="submission" date="2015-06" db="UniProtKB">
        <authorList>
            <consortium name="EnsemblMetazoa"/>
        </authorList>
    </citation>
    <scope>IDENTIFICATION</scope>
</reference>
<sequence>MTLRWKDSLKLFGGRFISKSLFLILRLIFLFIQKISWTVSGVSDVVDKNKELEELGKKPMAQALKLLWLNKFCFLLPPSLRDFMLQHDEYVDPEYVIQNDHVSLFFFDSHQDVAVFGEGKPGQRMWHSDSGDSFISLTLYRFSQRLIVMRMKEFHDLCATLPDPKKTVVIMGNTARCGSTLLTQVYECSNKVISYSEPYTFNTLAVMYRKKGLCSEVSQMTRNLVRMYCRPLKCMPDVEGYLLKPSGPSFSCAAPIHAVFPEITKSFYLYRNMHNVTLSMYKLSFILPTVRLIYLLSRFSGAAVTAILRSANFPTDDTNRTVSNCHTSGIMQATLATKMYMIMKNEGLDVTGLLFDDILANKELAVRAIFKASGLPESLVADALKAFDRDSQSNSIVSKSVLAKIKPLNFTKEHEIESSKFLVEMGYPPLEEGCRLEGTIDFEKVLNMK</sequence>
<protein>
    <recommendedName>
        <fullName evidence="4">Sulfotransferase domain-containing protein</fullName>
    </recommendedName>
</protein>
<proteinExistence type="predicted"/>
<organism evidence="1">
    <name type="scientific">Capitella teleta</name>
    <name type="common">Polychaete worm</name>
    <dbReference type="NCBI Taxonomy" id="283909"/>
    <lineage>
        <taxon>Eukaryota</taxon>
        <taxon>Metazoa</taxon>
        <taxon>Spiralia</taxon>
        <taxon>Lophotrochozoa</taxon>
        <taxon>Annelida</taxon>
        <taxon>Polychaeta</taxon>
        <taxon>Sedentaria</taxon>
        <taxon>Scolecida</taxon>
        <taxon>Capitellidae</taxon>
        <taxon>Capitella</taxon>
    </lineage>
</organism>